<reference evidence="1" key="1">
    <citation type="submission" date="2023-03" db="EMBL/GenBank/DDBJ databases">
        <title>Massive genome expansion in bonnet fungi (Mycena s.s.) driven by repeated elements and novel gene families across ecological guilds.</title>
        <authorList>
            <consortium name="Lawrence Berkeley National Laboratory"/>
            <person name="Harder C.B."/>
            <person name="Miyauchi S."/>
            <person name="Viragh M."/>
            <person name="Kuo A."/>
            <person name="Thoen E."/>
            <person name="Andreopoulos B."/>
            <person name="Lu D."/>
            <person name="Skrede I."/>
            <person name="Drula E."/>
            <person name="Henrissat B."/>
            <person name="Morin E."/>
            <person name="Kohler A."/>
            <person name="Barry K."/>
            <person name="LaButti K."/>
            <person name="Morin E."/>
            <person name="Salamov A."/>
            <person name="Lipzen A."/>
            <person name="Mereny Z."/>
            <person name="Hegedus B."/>
            <person name="Baldrian P."/>
            <person name="Stursova M."/>
            <person name="Weitz H."/>
            <person name="Taylor A."/>
            <person name="Grigoriev I.V."/>
            <person name="Nagy L.G."/>
            <person name="Martin F."/>
            <person name="Kauserud H."/>
        </authorList>
    </citation>
    <scope>NUCLEOTIDE SEQUENCE</scope>
    <source>
        <strain evidence="1">CBHHK067</strain>
    </source>
</reference>
<feature type="non-terminal residue" evidence="1">
    <location>
        <position position="87"/>
    </location>
</feature>
<feature type="non-terminal residue" evidence="1">
    <location>
        <position position="1"/>
    </location>
</feature>
<organism evidence="1 2">
    <name type="scientific">Mycena rosella</name>
    <name type="common">Pink bonnet</name>
    <name type="synonym">Agaricus rosellus</name>
    <dbReference type="NCBI Taxonomy" id="1033263"/>
    <lineage>
        <taxon>Eukaryota</taxon>
        <taxon>Fungi</taxon>
        <taxon>Dikarya</taxon>
        <taxon>Basidiomycota</taxon>
        <taxon>Agaricomycotina</taxon>
        <taxon>Agaricomycetes</taxon>
        <taxon>Agaricomycetidae</taxon>
        <taxon>Agaricales</taxon>
        <taxon>Marasmiineae</taxon>
        <taxon>Mycenaceae</taxon>
        <taxon>Mycena</taxon>
    </lineage>
</organism>
<sequence length="87" mass="9970">ELTSDEWKALEMVTGWLKAFRSATTQMSATKQPMLSTTHAIFRGLQQHLKTIVKELPDNADPALKEGLVNAHRKLSDYFTKFDESRY</sequence>
<gene>
    <name evidence="1" type="ORF">B0H17DRAFT_856727</name>
</gene>
<protein>
    <submittedName>
        <fullName evidence="1">Uncharacterized protein</fullName>
    </submittedName>
</protein>
<keyword evidence="2" id="KW-1185">Reference proteome</keyword>
<evidence type="ECO:0000313" key="1">
    <source>
        <dbReference type="EMBL" id="KAJ7692225.1"/>
    </source>
</evidence>
<dbReference type="AlphaFoldDB" id="A0AAD7DI82"/>
<evidence type="ECO:0000313" key="2">
    <source>
        <dbReference type="Proteomes" id="UP001221757"/>
    </source>
</evidence>
<proteinExistence type="predicted"/>
<name>A0AAD7DI82_MYCRO</name>
<comment type="caution">
    <text evidence="1">The sequence shown here is derived from an EMBL/GenBank/DDBJ whole genome shotgun (WGS) entry which is preliminary data.</text>
</comment>
<accession>A0AAD7DI82</accession>
<dbReference type="Proteomes" id="UP001221757">
    <property type="component" value="Unassembled WGS sequence"/>
</dbReference>
<dbReference type="EMBL" id="JARKIE010000053">
    <property type="protein sequence ID" value="KAJ7692225.1"/>
    <property type="molecule type" value="Genomic_DNA"/>
</dbReference>